<organism evidence="3 4">
    <name type="scientific">Candidatus Avoscillospira avistercoris</name>
    <dbReference type="NCBI Taxonomy" id="2840707"/>
    <lineage>
        <taxon>Bacteria</taxon>
        <taxon>Bacillati</taxon>
        <taxon>Bacillota</taxon>
        <taxon>Clostridia</taxon>
        <taxon>Eubacteriales</taxon>
        <taxon>Oscillospiraceae</taxon>
        <taxon>Oscillospiraceae incertae sedis</taxon>
        <taxon>Candidatus Avoscillospira</taxon>
    </lineage>
</organism>
<protein>
    <submittedName>
        <fullName evidence="3">Tape measure protein</fullName>
    </submittedName>
</protein>
<evidence type="ECO:0000259" key="2">
    <source>
        <dbReference type="Pfam" id="PF20155"/>
    </source>
</evidence>
<reference evidence="3" key="2">
    <citation type="journal article" date="2021" name="PeerJ">
        <title>Extensive microbial diversity within the chicken gut microbiome revealed by metagenomics and culture.</title>
        <authorList>
            <person name="Gilroy R."/>
            <person name="Ravi A."/>
            <person name="Getino M."/>
            <person name="Pursley I."/>
            <person name="Horton D.L."/>
            <person name="Alikhan N.F."/>
            <person name="Baker D."/>
            <person name="Gharbi K."/>
            <person name="Hall N."/>
            <person name="Watson M."/>
            <person name="Adriaenssens E.M."/>
            <person name="Foster-Nyarko E."/>
            <person name="Jarju S."/>
            <person name="Secka A."/>
            <person name="Antonio M."/>
            <person name="Oren A."/>
            <person name="Chaudhuri R.R."/>
            <person name="La Ragione R."/>
            <person name="Hildebrand F."/>
            <person name="Pallen M.J."/>
        </authorList>
    </citation>
    <scope>NUCLEOTIDE SEQUENCE</scope>
    <source>
        <strain evidence="3">ChiBcec16-1751</strain>
    </source>
</reference>
<feature type="compositionally biased region" description="Polar residues" evidence="1">
    <location>
        <begin position="17"/>
        <end position="28"/>
    </location>
</feature>
<gene>
    <name evidence="3" type="ORF">IAA83_05380</name>
</gene>
<dbReference type="AlphaFoldDB" id="A0A9D1F939"/>
<sequence length="684" mass="72542">MSQELNRMEDANDRFNDSLTETQRQTQQYSRRLSQLTEAQSRLQTSLSAVRTRLREAERAFAETGDAADERRVQELNEEYIRMSQTLANVRQAANDTRRALYDLTEVESRRNGNNPSPNPSPDGAAGGSLLPRLAAAGATALVGDLASQAVGTLANSFGGDAFGGYVSNALSYAGMGASIGTAIAPGIGTAIGAALGGLGGLVAGYLEEFESKDEAFKSYVQDAVTTIKEERAASIQDGSVLAAQREQDTLAFDKLLGEGIGASYLEDLRDLSADTPMTYEGLTDMSRALATGFGDTPERMLDLMTKLGDAGSAVGIDEAGMAEMAKSMSRMESSGKATLEYLNIFQERGVDVIGILSDGLGKTQGQIYDMISKSEIGGVEAVRMIENALGDMYGGAMEEQSQTFAGLTSTLEDMQAEMDAAAGEGYNNIRKKGMEDQIAYLESDSGDRMKEINYAMGAWEASLENKKEEMIRKAQTDVLDSFGYQVLMAEGSDEALAKAGEMLAAAKVQAINEYNASEGAQLMVQSELSLIETVRNDTAANNAYWDAGYQLGEEFSKGRAAGMAANMNVPSSAAISGAASSYAAVSGAASPYAAISGATSSYAANPRAHAYGLERVPYDNYPALLHEGERVLTAAEARSESRGSSVQIAKLADQIVVREDADIDRIASALVAKIQDAMLTGVS</sequence>
<feature type="region of interest" description="Disordered" evidence="1">
    <location>
        <begin position="1"/>
        <end position="28"/>
    </location>
</feature>
<dbReference type="Proteomes" id="UP000886741">
    <property type="component" value="Unassembled WGS sequence"/>
</dbReference>
<proteinExistence type="predicted"/>
<evidence type="ECO:0000256" key="1">
    <source>
        <dbReference type="SAM" id="MobiDB-lite"/>
    </source>
</evidence>
<evidence type="ECO:0000313" key="4">
    <source>
        <dbReference type="Proteomes" id="UP000886741"/>
    </source>
</evidence>
<reference evidence="3" key="1">
    <citation type="submission" date="2020-10" db="EMBL/GenBank/DDBJ databases">
        <authorList>
            <person name="Gilroy R."/>
        </authorList>
    </citation>
    <scope>NUCLEOTIDE SEQUENCE</scope>
    <source>
        <strain evidence="3">ChiBcec16-1751</strain>
    </source>
</reference>
<dbReference type="EMBL" id="DVJJ01000080">
    <property type="protein sequence ID" value="HIS64787.1"/>
    <property type="molecule type" value="Genomic_DNA"/>
</dbReference>
<name>A0A9D1F939_9FIRM</name>
<dbReference type="Pfam" id="PF20155">
    <property type="entry name" value="TMP_3"/>
    <property type="match status" value="1"/>
</dbReference>
<feature type="compositionally biased region" description="Basic and acidic residues" evidence="1">
    <location>
        <begin position="1"/>
        <end position="16"/>
    </location>
</feature>
<evidence type="ECO:0000313" key="3">
    <source>
        <dbReference type="EMBL" id="HIS64787.1"/>
    </source>
</evidence>
<accession>A0A9D1F939</accession>
<comment type="caution">
    <text evidence="3">The sequence shown here is derived from an EMBL/GenBank/DDBJ whole genome shotgun (WGS) entry which is preliminary data.</text>
</comment>
<feature type="domain" description="Tape measure protein N-terminal" evidence="2">
    <location>
        <begin position="264"/>
        <end position="415"/>
    </location>
</feature>
<feature type="region of interest" description="Disordered" evidence="1">
    <location>
        <begin position="105"/>
        <end position="129"/>
    </location>
</feature>
<dbReference type="NCBIfam" id="TIGR02675">
    <property type="entry name" value="tape_meas_nterm"/>
    <property type="match status" value="1"/>
</dbReference>
<dbReference type="InterPro" id="IPR013491">
    <property type="entry name" value="Tape_meas_N"/>
</dbReference>